<evidence type="ECO:0000313" key="4">
    <source>
        <dbReference type="EMBL" id="CAB5038842.1"/>
    </source>
</evidence>
<reference evidence="4" key="1">
    <citation type="submission" date="2020-05" db="EMBL/GenBank/DDBJ databases">
        <authorList>
            <person name="Chiriac C."/>
            <person name="Salcher M."/>
            <person name="Ghai R."/>
            <person name="Kavagutti S V."/>
        </authorList>
    </citation>
    <scope>NUCLEOTIDE SEQUENCE</scope>
</reference>
<evidence type="ECO:0000313" key="3">
    <source>
        <dbReference type="EMBL" id="CAB4971270.1"/>
    </source>
</evidence>
<dbReference type="PROSITE" id="PS51257">
    <property type="entry name" value="PROKAR_LIPOPROTEIN"/>
    <property type="match status" value="1"/>
</dbReference>
<name>A0A6J7SDF4_9ZZZZ</name>
<organism evidence="4">
    <name type="scientific">freshwater metagenome</name>
    <dbReference type="NCBI Taxonomy" id="449393"/>
    <lineage>
        <taxon>unclassified sequences</taxon>
        <taxon>metagenomes</taxon>
        <taxon>ecological metagenomes</taxon>
    </lineage>
</organism>
<dbReference type="AlphaFoldDB" id="A0A6J7SDF4"/>
<dbReference type="EMBL" id="CAFBOG010000024">
    <property type="protein sequence ID" value="CAB4971270.1"/>
    <property type="molecule type" value="Genomic_DNA"/>
</dbReference>
<protein>
    <submittedName>
        <fullName evidence="4">Unannotated protein</fullName>
    </submittedName>
</protein>
<sequence>MRPARTTIRTVILAAACALALSSCGGTVREPKEYGDVTTDGTGYYGNLMYGCTGVEPTDGKYVDVKLESVDYCNCIFDGLKETVPFSDAKAFDQKQATEKAGEIVVPTNIKAVQEKCDTSK</sequence>
<evidence type="ECO:0000313" key="1">
    <source>
        <dbReference type="EMBL" id="CAB4696404.1"/>
    </source>
</evidence>
<dbReference type="EMBL" id="CAFAAQ010000025">
    <property type="protein sequence ID" value="CAB4799181.1"/>
    <property type="molecule type" value="Genomic_DNA"/>
</dbReference>
<evidence type="ECO:0000313" key="2">
    <source>
        <dbReference type="EMBL" id="CAB4799181.1"/>
    </source>
</evidence>
<accession>A0A6J7SDF4</accession>
<dbReference type="EMBL" id="CAEZXS010000066">
    <property type="protein sequence ID" value="CAB4696404.1"/>
    <property type="molecule type" value="Genomic_DNA"/>
</dbReference>
<dbReference type="EMBL" id="CAFBPW010000226">
    <property type="protein sequence ID" value="CAB5038842.1"/>
    <property type="molecule type" value="Genomic_DNA"/>
</dbReference>
<gene>
    <name evidence="1" type="ORF">UFOPK2582_00710</name>
    <name evidence="2" type="ORF">UFOPK3046_00454</name>
    <name evidence="3" type="ORF">UFOPK3914_00422</name>
    <name evidence="4" type="ORF">UFOPK4173_01602</name>
</gene>
<proteinExistence type="predicted"/>